<dbReference type="AlphaFoldDB" id="A0A059CEC9"/>
<evidence type="ECO:0000313" key="1">
    <source>
        <dbReference type="EMBL" id="KCW76496.1"/>
    </source>
</evidence>
<dbReference type="Gramene" id="KCW76496">
    <property type="protein sequence ID" value="KCW76496"/>
    <property type="gene ID" value="EUGRSUZ_D00884"/>
</dbReference>
<name>A0A059CEC9_EUCGR</name>
<accession>A0A059CEC9</accession>
<organism evidence="1">
    <name type="scientific">Eucalyptus grandis</name>
    <name type="common">Flooded gum</name>
    <dbReference type="NCBI Taxonomy" id="71139"/>
    <lineage>
        <taxon>Eukaryota</taxon>
        <taxon>Viridiplantae</taxon>
        <taxon>Streptophyta</taxon>
        <taxon>Embryophyta</taxon>
        <taxon>Tracheophyta</taxon>
        <taxon>Spermatophyta</taxon>
        <taxon>Magnoliopsida</taxon>
        <taxon>eudicotyledons</taxon>
        <taxon>Gunneridae</taxon>
        <taxon>Pentapetalae</taxon>
        <taxon>rosids</taxon>
        <taxon>malvids</taxon>
        <taxon>Myrtales</taxon>
        <taxon>Myrtaceae</taxon>
        <taxon>Myrtoideae</taxon>
        <taxon>Eucalypteae</taxon>
        <taxon>Eucalyptus</taxon>
    </lineage>
</organism>
<sequence>MRIVLELCAFRTCLNSANLVPQHMFNVVNSKLQKKKKQESFAIKERHGVCSARSKLTKITSSDIKNIE</sequence>
<proteinExistence type="predicted"/>
<reference evidence="1" key="1">
    <citation type="submission" date="2013-07" db="EMBL/GenBank/DDBJ databases">
        <title>The genome of Eucalyptus grandis.</title>
        <authorList>
            <person name="Schmutz J."/>
            <person name="Hayes R."/>
            <person name="Myburg A."/>
            <person name="Tuskan G."/>
            <person name="Grattapaglia D."/>
            <person name="Rokhsar D.S."/>
        </authorList>
    </citation>
    <scope>NUCLEOTIDE SEQUENCE</scope>
    <source>
        <tissue evidence="1">Leaf extractions</tissue>
    </source>
</reference>
<dbReference type="InParanoid" id="A0A059CEC9"/>
<dbReference type="EMBL" id="KK198756">
    <property type="protein sequence ID" value="KCW76496.1"/>
    <property type="molecule type" value="Genomic_DNA"/>
</dbReference>
<gene>
    <name evidence="1" type="ORF">EUGRSUZ_D00884</name>
</gene>
<protein>
    <submittedName>
        <fullName evidence="1">Uncharacterized protein</fullName>
    </submittedName>
</protein>